<dbReference type="AlphaFoldDB" id="A0A7G2JYE6"/>
<accession>A0A7G2JYE6</accession>
<comment type="caution">
    <text evidence="1">The sequence shown here is derived from an EMBL/GenBank/DDBJ whole genome shotgun (WGS) entry which is preliminary data.</text>
</comment>
<dbReference type="EMBL" id="ABFC01000723">
    <property type="protein sequence ID" value="EFA28468.1"/>
    <property type="molecule type" value="Genomic_DNA"/>
</dbReference>
<name>A0A7G2JYE6_HAEIF</name>
<proteinExistence type="predicted"/>
<organism evidence="1">
    <name type="scientific">Haemophilus influenzae HK1212</name>
    <dbReference type="NCBI Taxonomy" id="456482"/>
    <lineage>
        <taxon>Bacteria</taxon>
        <taxon>Pseudomonadati</taxon>
        <taxon>Pseudomonadota</taxon>
        <taxon>Gammaproteobacteria</taxon>
        <taxon>Pasteurellales</taxon>
        <taxon>Pasteurellaceae</taxon>
        <taxon>Haemophilus</taxon>
    </lineage>
</organism>
<protein>
    <submittedName>
        <fullName evidence="1">Uncharacterized protein</fullName>
    </submittedName>
</protein>
<sequence>MSKPPEKAIPTFCPLGKFCIMSKLPPLSIGKTFFVGLFAVAIGASKTSSALPSSYNATNKAIIQVTESMNNEKIREIKELINNHKTPLYTIDQNKVLEFKNFINEISSDISELNDGVYELLVLLKDIQSNISFLKKNRSFFTKQVAKSAKIYTQYVESLEAFFQ</sequence>
<reference evidence="1" key="1">
    <citation type="journal article" date="2010" name="Genomics">
        <title>Tracing phylogenomic events leading to diversity of Haemophilus influenzae and the emergence of Brazilian Purpuric Fever (BPF)-associated clones.</title>
        <authorList>
            <person name="Papazisi L."/>
            <person name="Ratnayake S."/>
            <person name="Remortel B.G."/>
            <person name="Bock G.R."/>
            <person name="Liang W."/>
            <person name="Saeed A.I."/>
            <person name="Liu J."/>
            <person name="Fleischmann R.D."/>
            <person name="Kilian M."/>
            <person name="Peterson S.N."/>
        </authorList>
    </citation>
    <scope>NUCLEOTIDE SEQUENCE [LARGE SCALE GENOMIC DNA]</scope>
    <source>
        <strain evidence="1">HK1212</strain>
    </source>
</reference>
<gene>
    <name evidence="1" type="ORF">HAINFHK1212_0114</name>
</gene>
<evidence type="ECO:0000313" key="1">
    <source>
        <dbReference type="EMBL" id="EFA28468.1"/>
    </source>
</evidence>